<dbReference type="RefSeq" id="WP_377134528.1">
    <property type="nucleotide sequence ID" value="NZ_JBHSFI010000003.1"/>
</dbReference>
<reference evidence="4" key="1">
    <citation type="journal article" date="2019" name="Int. J. Syst. Evol. Microbiol.">
        <title>The Global Catalogue of Microorganisms (GCM) 10K type strain sequencing project: providing services to taxonomists for standard genome sequencing and annotation.</title>
        <authorList>
            <consortium name="The Broad Institute Genomics Platform"/>
            <consortium name="The Broad Institute Genome Sequencing Center for Infectious Disease"/>
            <person name="Wu L."/>
            <person name="Ma J."/>
        </authorList>
    </citation>
    <scope>NUCLEOTIDE SEQUENCE [LARGE SCALE GENOMIC DNA]</scope>
    <source>
        <strain evidence="4">CCUG 42722</strain>
    </source>
</reference>
<dbReference type="InterPro" id="IPR004276">
    <property type="entry name" value="GlycoTrans_28_N"/>
</dbReference>
<dbReference type="PANTHER" id="PTHR48050">
    <property type="entry name" value="STEROL 3-BETA-GLUCOSYLTRANSFERASE"/>
    <property type="match status" value="1"/>
</dbReference>
<dbReference type="Pfam" id="PF03033">
    <property type="entry name" value="Glyco_transf_28"/>
    <property type="match status" value="1"/>
</dbReference>
<evidence type="ECO:0000259" key="2">
    <source>
        <dbReference type="Pfam" id="PF06722"/>
    </source>
</evidence>
<dbReference type="InterPro" id="IPR050426">
    <property type="entry name" value="Glycosyltransferase_28"/>
</dbReference>
<dbReference type="InterPro" id="IPR010610">
    <property type="entry name" value="EryCIII-like_C"/>
</dbReference>
<keyword evidence="4" id="KW-1185">Reference proteome</keyword>
<comment type="caution">
    <text evidence="3">The sequence shown here is derived from an EMBL/GenBank/DDBJ whole genome shotgun (WGS) entry which is preliminary data.</text>
</comment>
<sequence>MKALIYAYGTRGDVEPAVALAQAILRDGGDAVVAVPRSLVAWVAGMGVSATGVSDEALQRISSPEVRKMFEGSLTRSEHRRIAEALMQESVDEYGQILSDIARIAEESGPVEVVVHAQGLAEATHQIGEWLEVPTVLATLYPNYAPSGRYPSMLLAGSRFTSRALNRMSHSVANLIAPPAVFRRQLRSWRSERLGLGERRGYWNFRDSPSSSKKILHAFSPTLVRPADEWGGSVSTRGFWFAEEGRYRDDDGLGEYLASASPIVVTLGSLRPSDEAGTDEIIREVAEALQVHLLVVSGTSEFVTAGSDLVRVIDNVPFSWLFPRATAVVHAGGAGVSHHAVRAGVPQVTLPIHGEQLMWAKSLAELGVAPAPIMMRELTAEALGRALSEVLNSAGIARSVAAGALSMRREDGVDGAVRDLEEWVVAHSS</sequence>
<protein>
    <submittedName>
        <fullName evidence="3">Glycosyltransferase</fullName>
    </submittedName>
</protein>
<evidence type="ECO:0000313" key="3">
    <source>
        <dbReference type="EMBL" id="MFC4628440.1"/>
    </source>
</evidence>
<feature type="domain" description="Erythromycin biosynthesis protein CIII-like C-terminal" evidence="2">
    <location>
        <begin position="304"/>
        <end position="395"/>
    </location>
</feature>
<dbReference type="SUPFAM" id="SSF53756">
    <property type="entry name" value="UDP-Glycosyltransferase/glycogen phosphorylase"/>
    <property type="match status" value="1"/>
</dbReference>
<dbReference type="EMBL" id="JBHSFI010000003">
    <property type="protein sequence ID" value="MFC4628440.1"/>
    <property type="molecule type" value="Genomic_DNA"/>
</dbReference>
<evidence type="ECO:0000259" key="1">
    <source>
        <dbReference type="Pfam" id="PF03033"/>
    </source>
</evidence>
<evidence type="ECO:0000313" key="4">
    <source>
        <dbReference type="Proteomes" id="UP001596011"/>
    </source>
</evidence>
<dbReference type="Pfam" id="PF06722">
    <property type="entry name" value="EryCIII-like_C"/>
    <property type="match status" value="1"/>
</dbReference>
<name>A0ABV9HFT8_9MICO</name>
<gene>
    <name evidence="3" type="ORF">ACFO6V_09375</name>
</gene>
<dbReference type="PANTHER" id="PTHR48050:SF13">
    <property type="entry name" value="STEROL 3-BETA-GLUCOSYLTRANSFERASE UGT80A2"/>
    <property type="match status" value="1"/>
</dbReference>
<feature type="domain" description="Glycosyltransferase family 28 N-terminal" evidence="1">
    <location>
        <begin position="5"/>
        <end position="116"/>
    </location>
</feature>
<organism evidence="3 4">
    <name type="scientific">Promicromonospora alba</name>
    <dbReference type="NCBI Taxonomy" id="1616110"/>
    <lineage>
        <taxon>Bacteria</taxon>
        <taxon>Bacillati</taxon>
        <taxon>Actinomycetota</taxon>
        <taxon>Actinomycetes</taxon>
        <taxon>Micrococcales</taxon>
        <taxon>Promicromonosporaceae</taxon>
        <taxon>Promicromonospora</taxon>
    </lineage>
</organism>
<dbReference type="Proteomes" id="UP001596011">
    <property type="component" value="Unassembled WGS sequence"/>
</dbReference>
<accession>A0ABV9HFT8</accession>
<dbReference type="InterPro" id="IPR002213">
    <property type="entry name" value="UDP_glucos_trans"/>
</dbReference>
<dbReference type="CDD" id="cd03784">
    <property type="entry name" value="GT1_Gtf-like"/>
    <property type="match status" value="1"/>
</dbReference>
<dbReference type="Gene3D" id="3.40.50.2000">
    <property type="entry name" value="Glycogen Phosphorylase B"/>
    <property type="match status" value="2"/>
</dbReference>
<proteinExistence type="predicted"/>